<reference evidence="2" key="1">
    <citation type="journal article" date="2015" name="Nature">
        <title>Complex archaea that bridge the gap between prokaryotes and eukaryotes.</title>
        <authorList>
            <person name="Spang A."/>
            <person name="Saw J.H."/>
            <person name="Jorgensen S.L."/>
            <person name="Zaremba-Niedzwiedzka K."/>
            <person name="Martijn J."/>
            <person name="Lind A.E."/>
            <person name="van Eijk R."/>
            <person name="Schleper C."/>
            <person name="Guy L."/>
            <person name="Ettema T.J."/>
        </authorList>
    </citation>
    <scope>NUCLEOTIDE SEQUENCE</scope>
</reference>
<dbReference type="InterPro" id="IPR044947">
    <property type="entry name" value="Phage_T4_Gp32_ssDNA-bd_sf"/>
</dbReference>
<dbReference type="EMBL" id="LAZR01004463">
    <property type="protein sequence ID" value="KKN08386.1"/>
    <property type="molecule type" value="Genomic_DNA"/>
</dbReference>
<feature type="compositionally biased region" description="Basic and acidic residues" evidence="1">
    <location>
        <begin position="317"/>
        <end position="326"/>
    </location>
</feature>
<sequence>MARRNKSGSKFRDRVRANTSAQKAAGSAYGYLNLPQGVHIYTPKPGSRARLDILPYIVTDQLHPDRDDEMGIAVIDEMWYKRPFRTHRNIGADNATIICLGSIGKACPICEYKASRMKEGADKDETDALKFSLRNLYPVVPIGDREYDEVPHVWDMSQFLFQNLLNDELEEDERYADFPDPDEGWTLKIRFDEGRIGNSRPFAEASRIDFEERDRPYREKELKKVPALDDMLNILTYQKLERLFLGVDDEEDDDKDEDRPRRRDRDDDKDDDSDEEGEEDLSDLEEENKILRESLEKVAQMVGTQQDVSAPPADDGGEVKPKESAKPDVSVPELKGDVIEFVRTEDEFNNALSSRDGLNKLLTGVFQSGRQSMLLEVPEIASSQVQESIEQAMTYFSFYTENRDLKPFGGLVVQMVQQVQTKNPGWKKDQILEEAATKTRELLRMARGEKELSKGDKRRHKRREPALSSGRSSRKRVKSGKKELSKVAEDVLKMTGMSEEEFNEKLRS</sequence>
<dbReference type="Gene3D" id="3.90.198.10">
    <property type="entry name" value="Replication Fork Single-Stranded Dna Binding Protein"/>
    <property type="match status" value="1"/>
</dbReference>
<gene>
    <name evidence="2" type="ORF">LCGC14_1057180</name>
</gene>
<dbReference type="AlphaFoldDB" id="A0A0F9Q570"/>
<organism evidence="2">
    <name type="scientific">marine sediment metagenome</name>
    <dbReference type="NCBI Taxonomy" id="412755"/>
    <lineage>
        <taxon>unclassified sequences</taxon>
        <taxon>metagenomes</taxon>
        <taxon>ecological metagenomes</taxon>
    </lineage>
</organism>
<evidence type="ECO:0008006" key="3">
    <source>
        <dbReference type="Google" id="ProtNLM"/>
    </source>
</evidence>
<accession>A0A0F9Q570</accession>
<evidence type="ECO:0000313" key="2">
    <source>
        <dbReference type="EMBL" id="KKN08386.1"/>
    </source>
</evidence>
<proteinExistence type="predicted"/>
<feature type="region of interest" description="Disordered" evidence="1">
    <location>
        <begin position="250"/>
        <end position="286"/>
    </location>
</feature>
<feature type="compositionally biased region" description="Basic and acidic residues" evidence="1">
    <location>
        <begin position="446"/>
        <end position="455"/>
    </location>
</feature>
<feature type="region of interest" description="Disordered" evidence="1">
    <location>
        <begin position="446"/>
        <end position="491"/>
    </location>
</feature>
<feature type="compositionally biased region" description="Acidic residues" evidence="1">
    <location>
        <begin position="267"/>
        <end position="286"/>
    </location>
</feature>
<feature type="region of interest" description="Disordered" evidence="1">
    <location>
        <begin position="303"/>
        <end position="330"/>
    </location>
</feature>
<protein>
    <recommendedName>
        <fullName evidence="3">Bacteriophage T4 Gp32 single-stranded DNA-binding domain-containing protein</fullName>
    </recommendedName>
</protein>
<name>A0A0F9Q570_9ZZZZ</name>
<comment type="caution">
    <text evidence="2">The sequence shown here is derived from an EMBL/GenBank/DDBJ whole genome shotgun (WGS) entry which is preliminary data.</text>
</comment>
<feature type="compositionally biased region" description="Basic and acidic residues" evidence="1">
    <location>
        <begin position="257"/>
        <end position="266"/>
    </location>
</feature>
<evidence type="ECO:0000256" key="1">
    <source>
        <dbReference type="SAM" id="MobiDB-lite"/>
    </source>
</evidence>
<feature type="compositionally biased region" description="Basic and acidic residues" evidence="1">
    <location>
        <begin position="480"/>
        <end position="491"/>
    </location>
</feature>